<dbReference type="Proteomes" id="UP000805193">
    <property type="component" value="Unassembled WGS sequence"/>
</dbReference>
<proteinExistence type="predicted"/>
<dbReference type="EMBL" id="JABSTQ010010770">
    <property type="protein sequence ID" value="KAG0418069.1"/>
    <property type="molecule type" value="Genomic_DNA"/>
</dbReference>
<comment type="caution">
    <text evidence="1">The sequence shown here is derived from an EMBL/GenBank/DDBJ whole genome shotgun (WGS) entry which is preliminary data.</text>
</comment>
<organism evidence="1 2">
    <name type="scientific">Ixodes persulcatus</name>
    <name type="common">Taiga tick</name>
    <dbReference type="NCBI Taxonomy" id="34615"/>
    <lineage>
        <taxon>Eukaryota</taxon>
        <taxon>Metazoa</taxon>
        <taxon>Ecdysozoa</taxon>
        <taxon>Arthropoda</taxon>
        <taxon>Chelicerata</taxon>
        <taxon>Arachnida</taxon>
        <taxon>Acari</taxon>
        <taxon>Parasitiformes</taxon>
        <taxon>Ixodida</taxon>
        <taxon>Ixodoidea</taxon>
        <taxon>Ixodidae</taxon>
        <taxon>Ixodinae</taxon>
        <taxon>Ixodes</taxon>
    </lineage>
</organism>
<evidence type="ECO:0000313" key="1">
    <source>
        <dbReference type="EMBL" id="KAG0418069.1"/>
    </source>
</evidence>
<gene>
    <name evidence="1" type="ORF">HPB47_005143</name>
</gene>
<protein>
    <submittedName>
        <fullName evidence="1">Uncharacterized protein</fullName>
    </submittedName>
</protein>
<evidence type="ECO:0000313" key="2">
    <source>
        <dbReference type="Proteomes" id="UP000805193"/>
    </source>
</evidence>
<accession>A0AC60PDR9</accession>
<keyword evidence="2" id="KW-1185">Reference proteome</keyword>
<sequence>MAATHNAMDASFSLRGQSWGPVATSWRGDQHSFQDSDQFLAELCLRNGVTAGGRRTGPVPVEETPQGTLPSPQQEPTLKDTQEMDLSPTCPHQTSLTTDDDSYVRTDDEEEGANTDWEENMRRWVNR</sequence>
<reference evidence="1 2" key="1">
    <citation type="journal article" date="2020" name="Cell">
        <title>Large-Scale Comparative Analyses of Tick Genomes Elucidate Their Genetic Diversity and Vector Capacities.</title>
        <authorList>
            <consortium name="Tick Genome and Microbiome Consortium (TIGMIC)"/>
            <person name="Jia N."/>
            <person name="Wang J."/>
            <person name="Shi W."/>
            <person name="Du L."/>
            <person name="Sun Y."/>
            <person name="Zhan W."/>
            <person name="Jiang J.F."/>
            <person name="Wang Q."/>
            <person name="Zhang B."/>
            <person name="Ji P."/>
            <person name="Bell-Sakyi L."/>
            <person name="Cui X.M."/>
            <person name="Yuan T.T."/>
            <person name="Jiang B.G."/>
            <person name="Yang W.F."/>
            <person name="Lam T.T."/>
            <person name="Chang Q.C."/>
            <person name="Ding S.J."/>
            <person name="Wang X.J."/>
            <person name="Zhu J.G."/>
            <person name="Ruan X.D."/>
            <person name="Zhao L."/>
            <person name="Wei J.T."/>
            <person name="Ye R.Z."/>
            <person name="Que T.C."/>
            <person name="Du C.H."/>
            <person name="Zhou Y.H."/>
            <person name="Cheng J.X."/>
            <person name="Dai P.F."/>
            <person name="Guo W.B."/>
            <person name="Han X.H."/>
            <person name="Huang E.J."/>
            <person name="Li L.F."/>
            <person name="Wei W."/>
            <person name="Gao Y.C."/>
            <person name="Liu J.Z."/>
            <person name="Shao H.Z."/>
            <person name="Wang X."/>
            <person name="Wang C.C."/>
            <person name="Yang T.C."/>
            <person name="Huo Q.B."/>
            <person name="Li W."/>
            <person name="Chen H.Y."/>
            <person name="Chen S.E."/>
            <person name="Zhou L.G."/>
            <person name="Ni X.B."/>
            <person name="Tian J.H."/>
            <person name="Sheng Y."/>
            <person name="Liu T."/>
            <person name="Pan Y.S."/>
            <person name="Xia L.Y."/>
            <person name="Li J."/>
            <person name="Zhao F."/>
            <person name="Cao W.C."/>
        </authorList>
    </citation>
    <scope>NUCLEOTIDE SEQUENCE [LARGE SCALE GENOMIC DNA]</scope>
    <source>
        <strain evidence="1">Iper-2018</strain>
    </source>
</reference>
<name>A0AC60PDR9_IXOPE</name>